<dbReference type="Gene3D" id="3.30.365.10">
    <property type="entry name" value="Aldehyde oxidase/xanthine dehydrogenase, molybdopterin binding domain"/>
    <property type="match status" value="4"/>
</dbReference>
<dbReference type="PANTHER" id="PTHR47495:SF3">
    <property type="entry name" value="BLR6219 PROTEIN"/>
    <property type="match status" value="1"/>
</dbReference>
<dbReference type="OrthoDB" id="9767994at2"/>
<dbReference type="InterPro" id="IPR052516">
    <property type="entry name" value="N-heterocyclic_Hydroxylase"/>
</dbReference>
<dbReference type="Pfam" id="PF02738">
    <property type="entry name" value="MoCoBD_1"/>
    <property type="match status" value="1"/>
</dbReference>
<keyword evidence="4" id="KW-1185">Reference proteome</keyword>
<evidence type="ECO:0000313" key="4">
    <source>
        <dbReference type="Proteomes" id="UP000274271"/>
    </source>
</evidence>
<evidence type="ECO:0000259" key="2">
    <source>
        <dbReference type="SMART" id="SM01008"/>
    </source>
</evidence>
<feature type="transmembrane region" description="Helical" evidence="1">
    <location>
        <begin position="30"/>
        <end position="48"/>
    </location>
</feature>
<protein>
    <submittedName>
        <fullName evidence="3">Xanthine dehydrogenase family protein molybdopterin-binding subunit</fullName>
    </submittedName>
</protein>
<keyword evidence="1" id="KW-1133">Transmembrane helix</keyword>
<name>A0A3P1CJF0_9BACT</name>
<feature type="domain" description="Aldehyde oxidase/xanthine dehydrogenase a/b hammerhead" evidence="2">
    <location>
        <begin position="220"/>
        <end position="306"/>
    </location>
</feature>
<dbReference type="InterPro" id="IPR012368">
    <property type="entry name" value="OxRdtase_Mopterin-bd_su_IorB"/>
</dbReference>
<keyword evidence="1" id="KW-0472">Membrane</keyword>
<dbReference type="PANTHER" id="PTHR47495">
    <property type="entry name" value="ALDEHYDE DEHYDROGENASE"/>
    <property type="match status" value="1"/>
</dbReference>
<accession>A0A3P1CJF0</accession>
<dbReference type="InterPro" id="IPR006311">
    <property type="entry name" value="TAT_signal"/>
</dbReference>
<evidence type="ECO:0000313" key="3">
    <source>
        <dbReference type="EMBL" id="RRB13481.1"/>
    </source>
</evidence>
<dbReference type="PIRSF" id="PIRSF036389">
    <property type="entry name" value="IOR_B"/>
    <property type="match status" value="1"/>
</dbReference>
<dbReference type="InterPro" id="IPR008274">
    <property type="entry name" value="AldOxase/xan_DH_MoCoBD1"/>
</dbReference>
<evidence type="ECO:0000256" key="1">
    <source>
        <dbReference type="SAM" id="Phobius"/>
    </source>
</evidence>
<dbReference type="PROSITE" id="PS51318">
    <property type="entry name" value="TAT"/>
    <property type="match status" value="1"/>
</dbReference>
<dbReference type="EMBL" id="RQJP01000003">
    <property type="protein sequence ID" value="RRB13481.1"/>
    <property type="molecule type" value="Genomic_DNA"/>
</dbReference>
<dbReference type="SUPFAM" id="SSF56003">
    <property type="entry name" value="Molybdenum cofactor-binding domain"/>
    <property type="match status" value="2"/>
</dbReference>
<keyword evidence="1" id="KW-0812">Transmembrane</keyword>
<dbReference type="Pfam" id="PF20256">
    <property type="entry name" value="MoCoBD_2"/>
    <property type="match status" value="2"/>
</dbReference>
<dbReference type="Proteomes" id="UP000274271">
    <property type="component" value="Unassembled WGS sequence"/>
</dbReference>
<reference evidence="3 4" key="1">
    <citation type="submission" date="2018-11" db="EMBL/GenBank/DDBJ databases">
        <authorList>
            <person name="Zhou Z."/>
            <person name="Wang G."/>
        </authorList>
    </citation>
    <scope>NUCLEOTIDE SEQUENCE [LARGE SCALE GENOMIC DNA]</scope>
    <source>
        <strain evidence="3 4">KCTC42998</strain>
    </source>
</reference>
<dbReference type="InterPro" id="IPR037165">
    <property type="entry name" value="AldOxase/xan_DH_Mopterin-bd_sf"/>
</dbReference>
<dbReference type="RefSeq" id="WP_124907379.1">
    <property type="nucleotide sequence ID" value="NZ_RQJP01000003.1"/>
</dbReference>
<comment type="caution">
    <text evidence="3">The sequence shown here is derived from an EMBL/GenBank/DDBJ whole genome shotgun (WGS) entry which is preliminary data.</text>
</comment>
<organism evidence="3 4">
    <name type="scientific">Larkinella knui</name>
    <dbReference type="NCBI Taxonomy" id="2025310"/>
    <lineage>
        <taxon>Bacteria</taxon>
        <taxon>Pseudomonadati</taxon>
        <taxon>Bacteroidota</taxon>
        <taxon>Cytophagia</taxon>
        <taxon>Cytophagales</taxon>
        <taxon>Spirosomataceae</taxon>
        <taxon>Larkinella</taxon>
    </lineage>
</organism>
<proteinExistence type="predicted"/>
<dbReference type="AlphaFoldDB" id="A0A3P1CJF0"/>
<sequence>MKSRPKAHPNDGASHALTTGRAGSMNRRRFLTVSSLAGIGLLIGIPFANAGAVVDEKNFEPNVYLKFTNTGKIIILAKNPEIGQGVMTALPMLIAEELDVDWSQIDVQQAVLDSRFGEQVAAGSGAIKTNYELLRKAGAVAREIFLEAASKRWSVPLSDCFTRKGAVYRRGTTQAYTYAELVDDTISQVITPEFPRLKDPKDFRLIGTAVSGVENRKIVTGAAVFGLDSRPKGALVAVIARCPVFQGKVKRFDATAALRIDGVIQVVQLPAVASQPALQGVAVIARTTWAALKGREALSVEWDFQGGEQESDQTIRQKANDLLHTVSGAPIRNEGDVDQAFTACVGLHEAVYEVPYWAHATMEPMNYCADVRSDRADLAGPTQVPKAVQERAVEMTGLPAEKIAVQMSRAGGGFGRRLEADYAVEAIALSRQVGKPVQVIWTREDDFQHDFYNLYGQCRLKAGFDATNRLVAWHSKTAGYFWPDSFPAGLIANFRAETVWVNTKIPNGAWRGPGHNVTAFYLQSFLDELATVAHKNPVDLQLDLLGNTDRLFAQNTYGNKVFSTARMRAVIELVAQKSGWYQPSPQGHYRGFASHYTFGTYCAEVVTITRPTPTTYQILKVVAAVDCGRVINHSGATAQIEGGILDGFSTAMNGAIHVENGRVRESNFDEYRLMRINDAPAHIDVHFVPSDAHPMGLGEMGLPPAIPALCNALFAATGKRIRRLPIDLNQA</sequence>
<dbReference type="GO" id="GO:0016491">
    <property type="term" value="F:oxidoreductase activity"/>
    <property type="evidence" value="ECO:0007669"/>
    <property type="project" value="InterPro"/>
</dbReference>
<dbReference type="InterPro" id="IPR000674">
    <property type="entry name" value="Ald_Oxase/Xan_DH_a/b"/>
</dbReference>
<dbReference type="SMART" id="SM01008">
    <property type="entry name" value="Ald_Xan_dh_C"/>
    <property type="match status" value="1"/>
</dbReference>
<dbReference type="Gene3D" id="3.90.1170.50">
    <property type="entry name" value="Aldehyde oxidase/xanthine dehydrogenase, a/b hammerhead"/>
    <property type="match status" value="1"/>
</dbReference>
<dbReference type="InterPro" id="IPR046867">
    <property type="entry name" value="AldOxase/xan_DH_MoCoBD2"/>
</dbReference>
<gene>
    <name evidence="3" type="ORF">EHT87_14505</name>
</gene>